<dbReference type="HOGENOM" id="CLU_2887154_0_0_1"/>
<gene>
    <name evidence="1" type="ORF">SS1G_02775</name>
</gene>
<dbReference type="AlphaFoldDB" id="A7EBT9"/>
<sequence length="63" mass="7325">MITKNFHKNFASSLTRASGLRLYNLEIFEKIDPYDPDEDIQTTCRSIHAWISDISHALVFQLI</sequence>
<protein>
    <submittedName>
        <fullName evidence="1">Uncharacterized protein</fullName>
    </submittedName>
</protein>
<dbReference type="InParanoid" id="A7EBT9"/>
<accession>A7EBT9</accession>
<dbReference type="Proteomes" id="UP000001312">
    <property type="component" value="Unassembled WGS sequence"/>
</dbReference>
<reference evidence="2" key="1">
    <citation type="journal article" date="2011" name="PLoS Genet.">
        <title>Genomic analysis of the necrotrophic fungal pathogens Sclerotinia sclerotiorum and Botrytis cinerea.</title>
        <authorList>
            <person name="Amselem J."/>
            <person name="Cuomo C.A."/>
            <person name="van Kan J.A."/>
            <person name="Viaud M."/>
            <person name="Benito E.P."/>
            <person name="Couloux A."/>
            <person name="Coutinho P.M."/>
            <person name="de Vries R.P."/>
            <person name="Dyer P.S."/>
            <person name="Fillinger S."/>
            <person name="Fournier E."/>
            <person name="Gout L."/>
            <person name="Hahn M."/>
            <person name="Kohn L."/>
            <person name="Lapalu N."/>
            <person name="Plummer K.M."/>
            <person name="Pradier J.M."/>
            <person name="Quevillon E."/>
            <person name="Sharon A."/>
            <person name="Simon A."/>
            <person name="ten Have A."/>
            <person name="Tudzynski B."/>
            <person name="Tudzynski P."/>
            <person name="Wincker P."/>
            <person name="Andrew M."/>
            <person name="Anthouard V."/>
            <person name="Beever R.E."/>
            <person name="Beffa R."/>
            <person name="Benoit I."/>
            <person name="Bouzid O."/>
            <person name="Brault B."/>
            <person name="Chen Z."/>
            <person name="Choquer M."/>
            <person name="Collemare J."/>
            <person name="Cotton P."/>
            <person name="Danchin E.G."/>
            <person name="Da Silva C."/>
            <person name="Gautier A."/>
            <person name="Giraud C."/>
            <person name="Giraud T."/>
            <person name="Gonzalez C."/>
            <person name="Grossetete S."/>
            <person name="Guldener U."/>
            <person name="Henrissat B."/>
            <person name="Howlett B.J."/>
            <person name="Kodira C."/>
            <person name="Kretschmer M."/>
            <person name="Lappartient A."/>
            <person name="Leroch M."/>
            <person name="Levis C."/>
            <person name="Mauceli E."/>
            <person name="Neuveglise C."/>
            <person name="Oeser B."/>
            <person name="Pearson M."/>
            <person name="Poulain J."/>
            <person name="Poussereau N."/>
            <person name="Quesneville H."/>
            <person name="Rascle C."/>
            <person name="Schumacher J."/>
            <person name="Segurens B."/>
            <person name="Sexton A."/>
            <person name="Silva E."/>
            <person name="Sirven C."/>
            <person name="Soanes D.M."/>
            <person name="Talbot N.J."/>
            <person name="Templeton M."/>
            <person name="Yandava C."/>
            <person name="Yarden O."/>
            <person name="Zeng Q."/>
            <person name="Rollins J.A."/>
            <person name="Lebrun M.H."/>
            <person name="Dickman M."/>
        </authorList>
    </citation>
    <scope>NUCLEOTIDE SEQUENCE [LARGE SCALE GENOMIC DNA]</scope>
    <source>
        <strain evidence="2">ATCC 18683 / 1980 / Ss-1</strain>
    </source>
</reference>
<evidence type="ECO:0000313" key="2">
    <source>
        <dbReference type="Proteomes" id="UP000001312"/>
    </source>
</evidence>
<dbReference type="RefSeq" id="XP_001596555.1">
    <property type="nucleotide sequence ID" value="XM_001596505.1"/>
</dbReference>
<evidence type="ECO:0000313" key="1">
    <source>
        <dbReference type="EMBL" id="EDN99917.1"/>
    </source>
</evidence>
<proteinExistence type="predicted"/>
<keyword evidence="2" id="KW-1185">Reference proteome</keyword>
<dbReference type="EMBL" id="CH476623">
    <property type="protein sequence ID" value="EDN99917.1"/>
    <property type="molecule type" value="Genomic_DNA"/>
</dbReference>
<name>A7EBT9_SCLS1</name>
<dbReference type="GeneID" id="5492838"/>
<dbReference type="KEGG" id="ssl:SS1G_02775"/>
<organism evidence="1 2">
    <name type="scientific">Sclerotinia sclerotiorum (strain ATCC 18683 / 1980 / Ss-1)</name>
    <name type="common">White mold</name>
    <name type="synonym">Whetzelinia sclerotiorum</name>
    <dbReference type="NCBI Taxonomy" id="665079"/>
    <lineage>
        <taxon>Eukaryota</taxon>
        <taxon>Fungi</taxon>
        <taxon>Dikarya</taxon>
        <taxon>Ascomycota</taxon>
        <taxon>Pezizomycotina</taxon>
        <taxon>Leotiomycetes</taxon>
        <taxon>Helotiales</taxon>
        <taxon>Sclerotiniaceae</taxon>
        <taxon>Sclerotinia</taxon>
    </lineage>
</organism>